<dbReference type="EMBL" id="FCOI02000009">
    <property type="protein sequence ID" value="SAK62481.1"/>
    <property type="molecule type" value="Genomic_DNA"/>
</dbReference>
<name>A0A158AWT9_9BURK</name>
<evidence type="ECO:0000313" key="2">
    <source>
        <dbReference type="Proteomes" id="UP000054624"/>
    </source>
</evidence>
<reference evidence="2" key="1">
    <citation type="submission" date="2016-01" db="EMBL/GenBank/DDBJ databases">
        <authorList>
            <person name="Peeters Charlotte."/>
        </authorList>
    </citation>
    <scope>NUCLEOTIDE SEQUENCE [LARGE SCALE GENOMIC DNA]</scope>
</reference>
<evidence type="ECO:0000313" key="1">
    <source>
        <dbReference type="EMBL" id="SAK62481.1"/>
    </source>
</evidence>
<organism evidence="1 2">
    <name type="scientific">Caballeronia temeraria</name>
    <dbReference type="NCBI Taxonomy" id="1777137"/>
    <lineage>
        <taxon>Bacteria</taxon>
        <taxon>Pseudomonadati</taxon>
        <taxon>Pseudomonadota</taxon>
        <taxon>Betaproteobacteria</taxon>
        <taxon>Burkholderiales</taxon>
        <taxon>Burkholderiaceae</taxon>
        <taxon>Caballeronia</taxon>
    </lineage>
</organism>
<accession>A0A158AWT9</accession>
<dbReference type="Proteomes" id="UP000054624">
    <property type="component" value="Unassembled WGS sequence"/>
</dbReference>
<protein>
    <submittedName>
        <fullName evidence="1">Uncharacterized protein</fullName>
    </submittedName>
</protein>
<dbReference type="STRING" id="1777137.AWB76_03253"/>
<gene>
    <name evidence="1" type="ORF">AWB76_03253</name>
</gene>
<sequence length="165" mass="18079">MHPFLQNRKDRRADERAHRKLLQRVGKSAAQAAADVSLLHSAGHALMWYACTCGHRERLWNSRDGGAPFAIPCPSCGDVTLMHATANDDIAPHHVPHEGQRVLVDMTRAQAEQIVARMFAKARVPLDHPRFDQTVADLLAHTTGEMALVAVAGDVAYYAGREVAA</sequence>
<dbReference type="AlphaFoldDB" id="A0A158AWT9"/>
<dbReference type="OrthoDB" id="9256238at2"/>
<keyword evidence="2" id="KW-1185">Reference proteome</keyword>
<dbReference type="RefSeq" id="WP_061161077.1">
    <property type="nucleotide sequence ID" value="NZ_FCOI02000009.1"/>
</dbReference>
<proteinExistence type="predicted"/>